<protein>
    <submittedName>
        <fullName evidence="1">Uncharacterized protein</fullName>
    </submittedName>
</protein>
<reference evidence="2 4" key="2">
    <citation type="submission" date="2018-10" db="EMBL/GenBank/DDBJ databases">
        <title>Complete genome sequence of Pseudomonas pelagia strain Kongs-67.</title>
        <authorList>
            <person name="Sinha R.K."/>
            <person name="Krishnan K."/>
        </authorList>
    </citation>
    <scope>NUCLEOTIDE SEQUENCE [LARGE SCALE GENOMIC DNA]</scope>
    <source>
        <strain evidence="2 4">Kongs-67</strain>
    </source>
</reference>
<dbReference type="Proteomes" id="UP000243750">
    <property type="component" value="Unassembled WGS sequence"/>
</dbReference>
<evidence type="ECO:0000313" key="1">
    <source>
        <dbReference type="EMBL" id="PCC99258.1"/>
    </source>
</evidence>
<keyword evidence="4" id="KW-1185">Reference proteome</keyword>
<dbReference type="EMBL" id="CP033116">
    <property type="protein sequence ID" value="QFY55038.1"/>
    <property type="molecule type" value="Genomic_DNA"/>
</dbReference>
<dbReference type="RefSeq" id="WP_096346715.1">
    <property type="nucleotide sequence ID" value="NZ_CP033116.1"/>
</dbReference>
<reference evidence="1 3" key="1">
    <citation type="submission" date="2017-09" db="EMBL/GenBank/DDBJ databases">
        <title>Bacterial and phytoplankton interrelationship in Kongsfjorden, an Arctic fjord.</title>
        <authorList>
            <person name="Sinha R."/>
            <person name="Krishnan K."/>
        </authorList>
    </citation>
    <scope>NUCLEOTIDE SEQUENCE [LARGE SCALE GENOMIC DNA]</scope>
    <source>
        <strain evidence="1 3">58</strain>
    </source>
</reference>
<evidence type="ECO:0000313" key="3">
    <source>
        <dbReference type="Proteomes" id="UP000243750"/>
    </source>
</evidence>
<accession>A0AA91Z5U3</accession>
<dbReference type="Proteomes" id="UP000344571">
    <property type="component" value="Chromosome"/>
</dbReference>
<name>A0AA91Z5U3_9GAMM</name>
<dbReference type="AlphaFoldDB" id="A0AA91Z5U3"/>
<dbReference type="EMBL" id="NWMT01000112">
    <property type="protein sequence ID" value="PCC99258.1"/>
    <property type="molecule type" value="Genomic_DNA"/>
</dbReference>
<evidence type="ECO:0000313" key="2">
    <source>
        <dbReference type="EMBL" id="QFY55038.1"/>
    </source>
</evidence>
<sequence>MIQILMRLEHDAHTTNVLVRRANEILSGCVLDSEYGNDLKGLAEQYASAYPHDDDPCEEHLKNLLGQLREKKQITEAQAEAFLCTPPPSASLQNLQSFVLLAALEHQKTFGDLGRTLRAMSAYRLLVEDRTKTSKRLNSLEVEKLLPIASRTLESLLGSIDLILGSLAASHKSYAQQRLMPVRRILEDVVSRNLKNKRTRRNASEDEGTVSVGGQRSGGSLIYTVSQSVSTRYALETDETPGYIELSLQTTLSDVTQETSEYRADHQTPGVFLAAQAEKNAPASLRRSYALSAMHAKIVAGALERREKRLVCLTNRLTKYEVGILLSELASRMEFCDVSYMLYLVLATGRKPEKLLQARQVARTGDFHETGDAYRLGQSGSIYWLYRYELPPHRLPEKQQRLLDQQKAAVVMPVPCAAKAVRTLPDGKELELQAEELLKRINKANSTKLSVSKIADHLANYLHRQGVDDVLTALIIGSPDIQEAGLYYTQYDTVSIYRAYQSYLKTELRTETPDPDESKSELGGSQLVVKEEAVIAIFDHLQKSLQRLKDRSWIEAHNRYVMYTIHLLNIATGHRPVTDPFDDIDHIDLISKKIFISDKESRLTSSSARTLVLPDTAVTQIKLYNKHLERLHIQMQSLSPTFAKQLGDALNGKDRLFFFIRQGDMTDEFSMVSVSPKSVEDLWEGTLGLPSNWHRHFLRSYLLRQKEVTGESIDTWMGHAKPGQEGLTRYSGMSIKALETIALVIEQLFSRLGIIPLTGQGRAHE</sequence>
<proteinExistence type="predicted"/>
<evidence type="ECO:0000313" key="4">
    <source>
        <dbReference type="Proteomes" id="UP000344571"/>
    </source>
</evidence>
<organism evidence="1 3">
    <name type="scientific">Halopseudomonas pelagia</name>
    <dbReference type="NCBI Taxonomy" id="553151"/>
    <lineage>
        <taxon>Bacteria</taxon>
        <taxon>Pseudomonadati</taxon>
        <taxon>Pseudomonadota</taxon>
        <taxon>Gammaproteobacteria</taxon>
        <taxon>Pseudomonadales</taxon>
        <taxon>Pseudomonadaceae</taxon>
        <taxon>Halopseudomonas</taxon>
    </lineage>
</organism>
<gene>
    <name evidence="1" type="ORF">CO192_11330</name>
    <name evidence="2" type="ORF">EAO82_00815</name>
</gene>